<evidence type="ECO:0000313" key="2">
    <source>
        <dbReference type="Proteomes" id="UP000184225"/>
    </source>
</evidence>
<evidence type="ECO:0000313" key="1">
    <source>
        <dbReference type="EMBL" id="SHI40298.1"/>
    </source>
</evidence>
<dbReference type="AlphaFoldDB" id="A0A1M6AVE4"/>
<dbReference type="OrthoDB" id="1436858at2"/>
<name>A0A1M6AVE4_9FLAO</name>
<sequence>MKKFIALFSILLLLACTKEEKHNPFLITNQQVGLLTKNIQVKDLDSVYANDSIVSINKNQFRTSTQITIFDKAGKELLLLDPVQVFDSTSTISTIQLKDSRFKTEKGLSISSTFKDIESNYKISRIENTLNNVIIFLDDINVYIAIDKENISGDAKYNTNIPIESNQIPDNAKIKNFWIGWE</sequence>
<organism evidence="1 2">
    <name type="scientific">Mesonia phycicola</name>
    <dbReference type="NCBI Taxonomy" id="579105"/>
    <lineage>
        <taxon>Bacteria</taxon>
        <taxon>Pseudomonadati</taxon>
        <taxon>Bacteroidota</taxon>
        <taxon>Flavobacteriia</taxon>
        <taxon>Flavobacteriales</taxon>
        <taxon>Flavobacteriaceae</taxon>
        <taxon>Mesonia</taxon>
    </lineage>
</organism>
<dbReference type="EMBL" id="FQYY01000001">
    <property type="protein sequence ID" value="SHI40298.1"/>
    <property type="molecule type" value="Genomic_DNA"/>
</dbReference>
<dbReference type="PROSITE" id="PS51257">
    <property type="entry name" value="PROKAR_LIPOPROTEIN"/>
    <property type="match status" value="1"/>
</dbReference>
<accession>A0A1M6AVE4</accession>
<keyword evidence="2" id="KW-1185">Reference proteome</keyword>
<gene>
    <name evidence="1" type="ORF">SAMN04488096_101459</name>
</gene>
<dbReference type="Proteomes" id="UP000184225">
    <property type="component" value="Unassembled WGS sequence"/>
</dbReference>
<reference evidence="1 2" key="1">
    <citation type="submission" date="2016-11" db="EMBL/GenBank/DDBJ databases">
        <authorList>
            <person name="Jaros S."/>
            <person name="Januszkiewicz K."/>
            <person name="Wedrychowicz H."/>
        </authorList>
    </citation>
    <scope>NUCLEOTIDE SEQUENCE [LARGE SCALE GENOMIC DNA]</scope>
    <source>
        <strain evidence="1 2">DSM 21425</strain>
    </source>
</reference>
<dbReference type="STRING" id="579105.SAMN04488096_101459"/>
<protein>
    <submittedName>
        <fullName evidence="1">Uncharacterized protein</fullName>
    </submittedName>
</protein>
<dbReference type="RefSeq" id="WP_073147797.1">
    <property type="nucleotide sequence ID" value="NZ_FQYY01000001.1"/>
</dbReference>
<proteinExistence type="predicted"/>